<dbReference type="EMBL" id="BONZ01000055">
    <property type="protein sequence ID" value="GIH17450.1"/>
    <property type="molecule type" value="Genomic_DNA"/>
</dbReference>
<dbReference type="PANTHER" id="PTHR23513">
    <property type="entry name" value="INTEGRAL MEMBRANE EFFLUX PROTEIN-RELATED"/>
    <property type="match status" value="1"/>
</dbReference>
<evidence type="ECO:0000256" key="5">
    <source>
        <dbReference type="ARBA" id="ARBA00023136"/>
    </source>
</evidence>
<proteinExistence type="predicted"/>
<dbReference type="GO" id="GO:0005886">
    <property type="term" value="C:plasma membrane"/>
    <property type="evidence" value="ECO:0007669"/>
    <property type="project" value="UniProtKB-SubCell"/>
</dbReference>
<feature type="transmembrane region" description="Helical" evidence="7">
    <location>
        <begin position="241"/>
        <end position="264"/>
    </location>
</feature>
<dbReference type="InterPro" id="IPR036259">
    <property type="entry name" value="MFS_trans_sf"/>
</dbReference>
<evidence type="ECO:0000256" key="4">
    <source>
        <dbReference type="ARBA" id="ARBA00022989"/>
    </source>
</evidence>
<dbReference type="GO" id="GO:0022857">
    <property type="term" value="F:transmembrane transporter activity"/>
    <property type="evidence" value="ECO:0007669"/>
    <property type="project" value="InterPro"/>
</dbReference>
<feature type="transmembrane region" description="Helical" evidence="7">
    <location>
        <begin position="393"/>
        <end position="413"/>
    </location>
</feature>
<keyword evidence="4 7" id="KW-1133">Transmembrane helix</keyword>
<feature type="transmembrane region" description="Helical" evidence="7">
    <location>
        <begin position="326"/>
        <end position="346"/>
    </location>
</feature>
<protein>
    <submittedName>
        <fullName evidence="8">MFS transporter</fullName>
    </submittedName>
</protein>
<evidence type="ECO:0000256" key="3">
    <source>
        <dbReference type="ARBA" id="ARBA00022692"/>
    </source>
</evidence>
<evidence type="ECO:0000256" key="7">
    <source>
        <dbReference type="SAM" id="Phobius"/>
    </source>
</evidence>
<dbReference type="InterPro" id="IPR011701">
    <property type="entry name" value="MFS"/>
</dbReference>
<sequence length="438" mass="45733">MGDQRQRLDGRFAKFWAASTTSALGSGLATIAAPLLVASRTNDPLIVSAGFGVSWLPWLLFSLPGGVLVDRVDRRKLMVFIDAVRVVAMAVLSLAIVAGHASIALLYAVLFVVNTGEVVFRSASQSMIPSVVPRSLLERANGWLAGGVTLTQGMLAGPLSGFLFAVAVSIPFLVNAGTYAASAVLIALVAGVYRSGAVPQNSVPSSGVPSSADGEPDGRTTVRGQIVEGFRWLIHQRLLRTMAVLIGLLNLTLTAAVAVLVLLAKDRLHLGAVGYGLLLTCMSVGGIVGSVIGDRLIKWVTATWTIRIGLLIEAGMHLALAASRSAYFIGFALFAFGVHGSLWSIAASSLRQRLTPPEMLGRVSSSTLFISAGGNCVGAVLGGVVAADFGITAPYWVGFVVAVVVTAVTWRVFNRADVARAYAEPEHRDSVPQASAAA</sequence>
<dbReference type="SUPFAM" id="SSF103473">
    <property type="entry name" value="MFS general substrate transporter"/>
    <property type="match status" value="1"/>
</dbReference>
<dbReference type="Gene3D" id="1.20.1250.20">
    <property type="entry name" value="MFS general substrate transporter like domains"/>
    <property type="match status" value="1"/>
</dbReference>
<comment type="caution">
    <text evidence="8">The sequence shown here is derived from an EMBL/GenBank/DDBJ whole genome shotgun (WGS) entry which is preliminary data.</text>
</comment>
<keyword evidence="5 7" id="KW-0472">Membrane</keyword>
<evidence type="ECO:0000256" key="1">
    <source>
        <dbReference type="ARBA" id="ARBA00004651"/>
    </source>
</evidence>
<gene>
    <name evidence="8" type="ORF">Raf01_56220</name>
</gene>
<feature type="transmembrane region" description="Helical" evidence="7">
    <location>
        <begin position="143"/>
        <end position="166"/>
    </location>
</feature>
<organism evidence="8 9">
    <name type="scientific">Rugosimonospora africana</name>
    <dbReference type="NCBI Taxonomy" id="556532"/>
    <lineage>
        <taxon>Bacteria</taxon>
        <taxon>Bacillati</taxon>
        <taxon>Actinomycetota</taxon>
        <taxon>Actinomycetes</taxon>
        <taxon>Micromonosporales</taxon>
        <taxon>Micromonosporaceae</taxon>
        <taxon>Rugosimonospora</taxon>
    </lineage>
</organism>
<keyword evidence="9" id="KW-1185">Reference proteome</keyword>
<dbReference type="AlphaFoldDB" id="A0A8J3QXA2"/>
<reference evidence="8" key="1">
    <citation type="submission" date="2021-01" db="EMBL/GenBank/DDBJ databases">
        <title>Whole genome shotgun sequence of Rugosimonospora africana NBRC 104875.</title>
        <authorList>
            <person name="Komaki H."/>
            <person name="Tamura T."/>
        </authorList>
    </citation>
    <scope>NUCLEOTIDE SEQUENCE</scope>
    <source>
        <strain evidence="8">NBRC 104875</strain>
    </source>
</reference>
<dbReference type="PANTHER" id="PTHR23513:SF6">
    <property type="entry name" value="MAJOR FACILITATOR SUPERFAMILY ASSOCIATED DOMAIN-CONTAINING PROTEIN"/>
    <property type="match status" value="1"/>
</dbReference>
<evidence type="ECO:0000256" key="2">
    <source>
        <dbReference type="ARBA" id="ARBA00022475"/>
    </source>
</evidence>
<feature type="transmembrane region" description="Helical" evidence="7">
    <location>
        <begin position="270"/>
        <end position="292"/>
    </location>
</feature>
<dbReference type="Pfam" id="PF07690">
    <property type="entry name" value="MFS_1"/>
    <property type="match status" value="1"/>
</dbReference>
<evidence type="ECO:0000256" key="6">
    <source>
        <dbReference type="SAM" id="MobiDB-lite"/>
    </source>
</evidence>
<feature type="transmembrane region" description="Helical" evidence="7">
    <location>
        <begin position="45"/>
        <end position="65"/>
    </location>
</feature>
<keyword evidence="3 7" id="KW-0812">Transmembrane</keyword>
<name>A0A8J3QXA2_9ACTN</name>
<dbReference type="Proteomes" id="UP000642748">
    <property type="component" value="Unassembled WGS sequence"/>
</dbReference>
<feature type="region of interest" description="Disordered" evidence="6">
    <location>
        <begin position="200"/>
        <end position="219"/>
    </location>
</feature>
<keyword evidence="2" id="KW-1003">Cell membrane</keyword>
<feature type="transmembrane region" description="Helical" evidence="7">
    <location>
        <begin position="367"/>
        <end position="387"/>
    </location>
</feature>
<feature type="transmembrane region" description="Helical" evidence="7">
    <location>
        <begin position="172"/>
        <end position="193"/>
    </location>
</feature>
<feature type="transmembrane region" description="Helical" evidence="7">
    <location>
        <begin position="12"/>
        <end position="33"/>
    </location>
</feature>
<evidence type="ECO:0000313" key="9">
    <source>
        <dbReference type="Proteomes" id="UP000642748"/>
    </source>
</evidence>
<dbReference type="CDD" id="cd06173">
    <property type="entry name" value="MFS_MefA_like"/>
    <property type="match status" value="1"/>
</dbReference>
<evidence type="ECO:0000313" key="8">
    <source>
        <dbReference type="EMBL" id="GIH17450.1"/>
    </source>
</evidence>
<feature type="compositionally biased region" description="Polar residues" evidence="6">
    <location>
        <begin position="200"/>
        <end position="209"/>
    </location>
</feature>
<comment type="subcellular location">
    <subcellularLocation>
        <location evidence="1">Cell membrane</location>
        <topology evidence="1">Multi-pass membrane protein</topology>
    </subcellularLocation>
</comment>
<accession>A0A8J3QXA2</accession>